<protein>
    <submittedName>
        <fullName evidence="3">Uncharacterized protein</fullName>
    </submittedName>
</protein>
<accession>A0A1I7WV29</accession>
<feature type="transmembrane region" description="Helical" evidence="1">
    <location>
        <begin position="7"/>
        <end position="28"/>
    </location>
</feature>
<keyword evidence="2" id="KW-1185">Reference proteome</keyword>
<keyword evidence="1" id="KW-0472">Membrane</keyword>
<dbReference type="Proteomes" id="UP000095283">
    <property type="component" value="Unplaced"/>
</dbReference>
<keyword evidence="1" id="KW-1133">Transmembrane helix</keyword>
<name>A0A1I7WV29_HETBA</name>
<proteinExistence type="predicted"/>
<organism evidence="2 3">
    <name type="scientific">Heterorhabditis bacteriophora</name>
    <name type="common">Entomopathogenic nematode worm</name>
    <dbReference type="NCBI Taxonomy" id="37862"/>
    <lineage>
        <taxon>Eukaryota</taxon>
        <taxon>Metazoa</taxon>
        <taxon>Ecdysozoa</taxon>
        <taxon>Nematoda</taxon>
        <taxon>Chromadorea</taxon>
        <taxon>Rhabditida</taxon>
        <taxon>Rhabditina</taxon>
        <taxon>Rhabditomorpha</taxon>
        <taxon>Strongyloidea</taxon>
        <taxon>Heterorhabditidae</taxon>
        <taxon>Heterorhabditis</taxon>
    </lineage>
</organism>
<reference evidence="3" key="1">
    <citation type="submission" date="2016-11" db="UniProtKB">
        <authorList>
            <consortium name="WormBaseParasite"/>
        </authorList>
    </citation>
    <scope>IDENTIFICATION</scope>
</reference>
<sequence>MKRILRFHLILSIILNFKLEIFIDYFYFRLLNNYSKISKYLYF</sequence>
<evidence type="ECO:0000256" key="1">
    <source>
        <dbReference type="SAM" id="Phobius"/>
    </source>
</evidence>
<keyword evidence="1" id="KW-0812">Transmembrane</keyword>
<evidence type="ECO:0000313" key="2">
    <source>
        <dbReference type="Proteomes" id="UP000095283"/>
    </source>
</evidence>
<dbReference type="AlphaFoldDB" id="A0A1I7WV29"/>
<evidence type="ECO:0000313" key="3">
    <source>
        <dbReference type="WBParaSite" id="Hba_09003"/>
    </source>
</evidence>
<dbReference type="WBParaSite" id="Hba_09003">
    <property type="protein sequence ID" value="Hba_09003"/>
    <property type="gene ID" value="Hba_09003"/>
</dbReference>